<dbReference type="InterPro" id="IPR019923">
    <property type="entry name" value="Lucif-like_OxRdtase_MSMEG_2516"/>
</dbReference>
<sequence length="309" mass="34057">MKQFRFAVQIRNAGHGKEWRAKARRMEELGYSALLIPDHLSDHWAPLVSLTIAAEATSSLKVGSLVLSNDYRNPLLLAKEIAALDNASDGRVEFGLGAGWKKEDYDSLGIPYDPPGVRIERMTEALAIMKEFWATGAAKFDGDHYTVDARIGPPLPKSTPHPPVIIGGGSRRLLSLAAREADIVSFNARLTSGTIDLDVVKSMTAKAYAERSGWVRKAAGDRFDALELQCLVVVCQVVPDRAETFRNIAAHSPLTVEELTESPAFLVGTVDEICTSLEERRAEYGYSYWVVPEPDMERFAPVVDRLTGR</sequence>
<dbReference type="GO" id="GO:0046306">
    <property type="term" value="P:alkanesulfonate catabolic process"/>
    <property type="evidence" value="ECO:0007669"/>
    <property type="project" value="TreeGrafter"/>
</dbReference>
<evidence type="ECO:0000256" key="3">
    <source>
        <dbReference type="ARBA" id="ARBA00023002"/>
    </source>
</evidence>
<evidence type="ECO:0000259" key="5">
    <source>
        <dbReference type="Pfam" id="PF00296"/>
    </source>
</evidence>
<dbReference type="PANTHER" id="PTHR42847:SF4">
    <property type="entry name" value="ALKANESULFONATE MONOOXYGENASE-RELATED"/>
    <property type="match status" value="1"/>
</dbReference>
<dbReference type="Gene3D" id="3.20.20.30">
    <property type="entry name" value="Luciferase-like domain"/>
    <property type="match status" value="1"/>
</dbReference>
<name>A0A229REW1_AMYAL</name>
<keyword evidence="4" id="KW-0503">Monooxygenase</keyword>
<feature type="domain" description="Luciferase-like" evidence="5">
    <location>
        <begin position="14"/>
        <end position="188"/>
    </location>
</feature>
<gene>
    <name evidence="6" type="ORF">CFP75_31845</name>
</gene>
<dbReference type="InterPro" id="IPR050172">
    <property type="entry name" value="SsuD_RutA_monooxygenase"/>
</dbReference>
<dbReference type="SUPFAM" id="SSF51679">
    <property type="entry name" value="Bacterial luciferase-like"/>
    <property type="match status" value="1"/>
</dbReference>
<dbReference type="RefSeq" id="WP_039794812.1">
    <property type="nucleotide sequence ID" value="NZ_KB913032.1"/>
</dbReference>
<evidence type="ECO:0000313" key="7">
    <source>
        <dbReference type="Proteomes" id="UP000215563"/>
    </source>
</evidence>
<dbReference type="InterPro" id="IPR011251">
    <property type="entry name" value="Luciferase-like_dom"/>
</dbReference>
<accession>A0A229REW1</accession>
<keyword evidence="3" id="KW-0560">Oxidoreductase</keyword>
<dbReference type="Pfam" id="PF00296">
    <property type="entry name" value="Bac_luciferase"/>
    <property type="match status" value="1"/>
</dbReference>
<dbReference type="Proteomes" id="UP000215563">
    <property type="component" value="Unassembled WGS sequence"/>
</dbReference>
<dbReference type="PANTHER" id="PTHR42847">
    <property type="entry name" value="ALKANESULFONATE MONOOXYGENASE"/>
    <property type="match status" value="1"/>
</dbReference>
<comment type="caution">
    <text evidence="6">The sequence shown here is derived from an EMBL/GenBank/DDBJ whole genome shotgun (WGS) entry which is preliminary data.</text>
</comment>
<protein>
    <submittedName>
        <fullName evidence="6">LLM class F420-dependent oxidoreductase</fullName>
    </submittedName>
</protein>
<dbReference type="EMBL" id="NMQU01000106">
    <property type="protein sequence ID" value="OXM45186.1"/>
    <property type="molecule type" value="Genomic_DNA"/>
</dbReference>
<dbReference type="InterPro" id="IPR036661">
    <property type="entry name" value="Luciferase-like_sf"/>
</dbReference>
<dbReference type="NCBIfam" id="TIGR03621">
    <property type="entry name" value="F420_MSMEG_2516"/>
    <property type="match status" value="1"/>
</dbReference>
<keyword evidence="1" id="KW-0285">Flavoprotein</keyword>
<reference evidence="6 7" key="1">
    <citation type="submission" date="2017-07" db="EMBL/GenBank/DDBJ databases">
        <title>Amycolatopsis alba DSM 44262 Genome sequencing and assembly.</title>
        <authorList>
            <person name="Kaur N."/>
            <person name="Mayilraj S."/>
        </authorList>
    </citation>
    <scope>NUCLEOTIDE SEQUENCE [LARGE SCALE GENOMIC DNA]</scope>
    <source>
        <strain evidence="6 7">DSM 44262</strain>
    </source>
</reference>
<evidence type="ECO:0000256" key="2">
    <source>
        <dbReference type="ARBA" id="ARBA00022643"/>
    </source>
</evidence>
<evidence type="ECO:0000256" key="1">
    <source>
        <dbReference type="ARBA" id="ARBA00022630"/>
    </source>
</evidence>
<dbReference type="AlphaFoldDB" id="A0A229REW1"/>
<evidence type="ECO:0000313" key="6">
    <source>
        <dbReference type="EMBL" id="OXM45186.1"/>
    </source>
</evidence>
<keyword evidence="7" id="KW-1185">Reference proteome</keyword>
<organism evidence="6 7">
    <name type="scientific">Amycolatopsis alba DSM 44262</name>
    <dbReference type="NCBI Taxonomy" id="1125972"/>
    <lineage>
        <taxon>Bacteria</taxon>
        <taxon>Bacillati</taxon>
        <taxon>Actinomycetota</taxon>
        <taxon>Actinomycetes</taxon>
        <taxon>Pseudonocardiales</taxon>
        <taxon>Pseudonocardiaceae</taxon>
        <taxon>Amycolatopsis</taxon>
    </lineage>
</organism>
<dbReference type="OrthoDB" id="4288123at2"/>
<keyword evidence="2" id="KW-0288">FMN</keyword>
<evidence type="ECO:0000256" key="4">
    <source>
        <dbReference type="ARBA" id="ARBA00023033"/>
    </source>
</evidence>
<dbReference type="GO" id="GO:0008726">
    <property type="term" value="F:alkanesulfonate monooxygenase activity"/>
    <property type="evidence" value="ECO:0007669"/>
    <property type="project" value="TreeGrafter"/>
</dbReference>
<proteinExistence type="predicted"/>